<evidence type="ECO:0000313" key="2">
    <source>
        <dbReference type="EMBL" id="EFA85320.1"/>
    </source>
</evidence>
<dbReference type="Gene3D" id="3.40.630.30">
    <property type="match status" value="1"/>
</dbReference>
<dbReference type="PANTHER" id="PTHR43072:SF8">
    <property type="entry name" value="ACYLTRANSFERASE FABY-RELATED"/>
    <property type="match status" value="1"/>
</dbReference>
<dbReference type="AlphaFoldDB" id="D3B1Z6"/>
<protein>
    <recommendedName>
        <fullName evidence="1">N-acetyltransferase domain-containing protein</fullName>
    </recommendedName>
</protein>
<dbReference type="RefSeq" id="XP_020437429.1">
    <property type="nucleotide sequence ID" value="XM_020573312.1"/>
</dbReference>
<dbReference type="PANTHER" id="PTHR43072">
    <property type="entry name" value="N-ACETYLTRANSFERASE"/>
    <property type="match status" value="1"/>
</dbReference>
<dbReference type="InterPro" id="IPR000182">
    <property type="entry name" value="GNAT_dom"/>
</dbReference>
<keyword evidence="3" id="KW-1185">Reference proteome</keyword>
<sequence length="176" mass="20757">MYSDIINIRYAKYSDIAAITDIYNYSIRHEISTFEEVEISVDEMKARYEEVVIKEKHPYIVATTRGKDGEIVIGYCYLLRYRARSGYRYTSTDSIYIHHEHRGKRVGSLLLERIIEIAKEMNYYNMIGVASGGNDVSIKLHKRFGFRFLCSMENVGLKFNQWINTDYFQLNFQLTQ</sequence>
<feature type="domain" description="N-acetyltransferase" evidence="1">
    <location>
        <begin position="6"/>
        <end position="173"/>
    </location>
</feature>
<dbReference type="SUPFAM" id="SSF55729">
    <property type="entry name" value="Acyl-CoA N-acyltransferases (Nat)"/>
    <property type="match status" value="1"/>
</dbReference>
<comment type="caution">
    <text evidence="2">The sequence shown here is derived from an EMBL/GenBank/DDBJ whole genome shotgun (WGS) entry which is preliminary data.</text>
</comment>
<name>D3B1Z6_HETP5</name>
<dbReference type="CDD" id="cd04301">
    <property type="entry name" value="NAT_SF"/>
    <property type="match status" value="1"/>
</dbReference>
<organism evidence="2 3">
    <name type="scientific">Heterostelium pallidum (strain ATCC 26659 / Pp 5 / PN500)</name>
    <name type="common">Cellular slime mold</name>
    <name type="synonym">Polysphondylium pallidum</name>
    <dbReference type="NCBI Taxonomy" id="670386"/>
    <lineage>
        <taxon>Eukaryota</taxon>
        <taxon>Amoebozoa</taxon>
        <taxon>Evosea</taxon>
        <taxon>Eumycetozoa</taxon>
        <taxon>Dictyostelia</taxon>
        <taxon>Acytosteliales</taxon>
        <taxon>Acytosteliaceae</taxon>
        <taxon>Heterostelium</taxon>
    </lineage>
</organism>
<dbReference type="GeneID" id="31357846"/>
<reference evidence="2 3" key="1">
    <citation type="journal article" date="2011" name="Genome Res.">
        <title>Phylogeny-wide analysis of social amoeba genomes highlights ancient origins for complex intercellular communication.</title>
        <authorList>
            <person name="Heidel A.J."/>
            <person name="Lawal H.M."/>
            <person name="Felder M."/>
            <person name="Schilde C."/>
            <person name="Helps N.R."/>
            <person name="Tunggal B."/>
            <person name="Rivero F."/>
            <person name="John U."/>
            <person name="Schleicher M."/>
            <person name="Eichinger L."/>
            <person name="Platzer M."/>
            <person name="Noegel A.A."/>
            <person name="Schaap P."/>
            <person name="Gloeckner G."/>
        </authorList>
    </citation>
    <scope>NUCLEOTIDE SEQUENCE [LARGE SCALE GENOMIC DNA]</scope>
    <source>
        <strain evidence="3">ATCC 26659 / Pp 5 / PN500</strain>
    </source>
</reference>
<dbReference type="Proteomes" id="UP000001396">
    <property type="component" value="Unassembled WGS sequence"/>
</dbReference>
<evidence type="ECO:0000259" key="1">
    <source>
        <dbReference type="PROSITE" id="PS51186"/>
    </source>
</evidence>
<accession>D3B1Z6</accession>
<dbReference type="EMBL" id="ADBJ01000008">
    <property type="protein sequence ID" value="EFA85320.1"/>
    <property type="molecule type" value="Genomic_DNA"/>
</dbReference>
<dbReference type="PROSITE" id="PS51186">
    <property type="entry name" value="GNAT"/>
    <property type="match status" value="1"/>
</dbReference>
<evidence type="ECO:0000313" key="3">
    <source>
        <dbReference type="Proteomes" id="UP000001396"/>
    </source>
</evidence>
<gene>
    <name evidence="2" type="ORF">PPL_02321</name>
</gene>
<dbReference type="GO" id="GO:0016747">
    <property type="term" value="F:acyltransferase activity, transferring groups other than amino-acyl groups"/>
    <property type="evidence" value="ECO:0007669"/>
    <property type="project" value="InterPro"/>
</dbReference>
<dbReference type="STRING" id="670386.D3B1Z6"/>
<dbReference type="InterPro" id="IPR016181">
    <property type="entry name" value="Acyl_CoA_acyltransferase"/>
</dbReference>
<dbReference type="InParanoid" id="D3B1Z6"/>
<proteinExistence type="predicted"/>
<dbReference type="Pfam" id="PF00583">
    <property type="entry name" value="Acetyltransf_1"/>
    <property type="match status" value="1"/>
</dbReference>